<name>A0AC60NYQ8_IXOPE</name>
<sequence>MSYAMPDYLSSLPEPERQRYRDKLCVDGVAFDDPYAVNKACWTSDVKLLPPKSTAHVVVYLVFSPSQFTADTVAYKSLEAYDYFESVSALPAGSAVCGSAELTGLELETCKIMEIACLVTDGQLNLLSEGIDIAIHQPDEVLEGMNDWCKEHHGKSGLTQACRESSVSVEEAEQRVLSLVSQLVPPGKCHLAGNTVYMDRLFLARYMPELNSYLHYRIVDVSTIKELCRRWYPKEYWDALSTKTGSHRALADIKESIEELKFYRQNIFKPADSK</sequence>
<gene>
    <name evidence="1" type="ORF">HPB47_010579</name>
</gene>
<accession>A0AC60NYQ8</accession>
<dbReference type="Proteomes" id="UP000805193">
    <property type="component" value="Unassembled WGS sequence"/>
</dbReference>
<protein>
    <submittedName>
        <fullName evidence="1">Uncharacterized protein</fullName>
    </submittedName>
</protein>
<dbReference type="EMBL" id="JABSTQ010011362">
    <property type="protein sequence ID" value="KAG0412288.1"/>
    <property type="molecule type" value="Genomic_DNA"/>
</dbReference>
<evidence type="ECO:0000313" key="1">
    <source>
        <dbReference type="EMBL" id="KAG0412288.1"/>
    </source>
</evidence>
<keyword evidence="2" id="KW-1185">Reference proteome</keyword>
<proteinExistence type="predicted"/>
<reference evidence="1 2" key="1">
    <citation type="journal article" date="2020" name="Cell">
        <title>Large-Scale Comparative Analyses of Tick Genomes Elucidate Their Genetic Diversity and Vector Capacities.</title>
        <authorList>
            <consortium name="Tick Genome and Microbiome Consortium (TIGMIC)"/>
            <person name="Jia N."/>
            <person name="Wang J."/>
            <person name="Shi W."/>
            <person name="Du L."/>
            <person name="Sun Y."/>
            <person name="Zhan W."/>
            <person name="Jiang J.F."/>
            <person name="Wang Q."/>
            <person name="Zhang B."/>
            <person name="Ji P."/>
            <person name="Bell-Sakyi L."/>
            <person name="Cui X.M."/>
            <person name="Yuan T.T."/>
            <person name="Jiang B.G."/>
            <person name="Yang W.F."/>
            <person name="Lam T.T."/>
            <person name="Chang Q.C."/>
            <person name="Ding S.J."/>
            <person name="Wang X.J."/>
            <person name="Zhu J.G."/>
            <person name="Ruan X.D."/>
            <person name="Zhao L."/>
            <person name="Wei J.T."/>
            <person name="Ye R.Z."/>
            <person name="Que T.C."/>
            <person name="Du C.H."/>
            <person name="Zhou Y.H."/>
            <person name="Cheng J.X."/>
            <person name="Dai P.F."/>
            <person name="Guo W.B."/>
            <person name="Han X.H."/>
            <person name="Huang E.J."/>
            <person name="Li L.F."/>
            <person name="Wei W."/>
            <person name="Gao Y.C."/>
            <person name="Liu J.Z."/>
            <person name="Shao H.Z."/>
            <person name="Wang X."/>
            <person name="Wang C.C."/>
            <person name="Yang T.C."/>
            <person name="Huo Q.B."/>
            <person name="Li W."/>
            <person name="Chen H.Y."/>
            <person name="Chen S.E."/>
            <person name="Zhou L.G."/>
            <person name="Ni X.B."/>
            <person name="Tian J.H."/>
            <person name="Sheng Y."/>
            <person name="Liu T."/>
            <person name="Pan Y.S."/>
            <person name="Xia L.Y."/>
            <person name="Li J."/>
            <person name="Zhao F."/>
            <person name="Cao W.C."/>
        </authorList>
    </citation>
    <scope>NUCLEOTIDE SEQUENCE [LARGE SCALE GENOMIC DNA]</scope>
    <source>
        <strain evidence="1">Iper-2018</strain>
    </source>
</reference>
<organism evidence="1 2">
    <name type="scientific">Ixodes persulcatus</name>
    <name type="common">Taiga tick</name>
    <dbReference type="NCBI Taxonomy" id="34615"/>
    <lineage>
        <taxon>Eukaryota</taxon>
        <taxon>Metazoa</taxon>
        <taxon>Ecdysozoa</taxon>
        <taxon>Arthropoda</taxon>
        <taxon>Chelicerata</taxon>
        <taxon>Arachnida</taxon>
        <taxon>Acari</taxon>
        <taxon>Parasitiformes</taxon>
        <taxon>Ixodida</taxon>
        <taxon>Ixodoidea</taxon>
        <taxon>Ixodidae</taxon>
        <taxon>Ixodinae</taxon>
        <taxon>Ixodes</taxon>
    </lineage>
</organism>
<comment type="caution">
    <text evidence="1">The sequence shown here is derived from an EMBL/GenBank/DDBJ whole genome shotgun (WGS) entry which is preliminary data.</text>
</comment>
<evidence type="ECO:0000313" key="2">
    <source>
        <dbReference type="Proteomes" id="UP000805193"/>
    </source>
</evidence>